<keyword evidence="1" id="KW-0472">Membrane</keyword>
<sequence length="103" mass="11403">MSFAPPPDYSKVYITLAGGVALGTLIYSLRSNHLPHVGDNTHHLPHGGRYCDGNKQVHYFKPNSGAPVGNSHIPLFLVFTLTLCILLLSCPRRHICVRCSERH</sequence>
<keyword evidence="1" id="KW-0812">Transmembrane</keyword>
<feature type="transmembrane region" description="Helical" evidence="1">
    <location>
        <begin position="12"/>
        <end position="29"/>
    </location>
</feature>
<reference evidence="2" key="1">
    <citation type="submission" date="2019-06" db="EMBL/GenBank/DDBJ databases">
        <authorList>
            <person name="Jo Y."/>
            <person name="Cho W.K."/>
        </authorList>
    </citation>
    <scope>NUCLEOTIDE SEQUENCE</scope>
    <source>
        <strain evidence="2">G2-1</strain>
    </source>
</reference>
<evidence type="ECO:0000256" key="1">
    <source>
        <dbReference type="SAM" id="Phobius"/>
    </source>
</evidence>
<protein>
    <submittedName>
        <fullName evidence="2">TGB2</fullName>
    </submittedName>
</protein>
<accession>A0A6M2YVT7</accession>
<name>A0A6M2YVT7_9VIRU</name>
<gene>
    <name evidence="2" type="primary">ORF3</name>
</gene>
<dbReference type="InterPro" id="IPR001896">
    <property type="entry name" value="Plant_vir_prot"/>
</dbReference>
<organism evidence="2">
    <name type="scientific">Garlic virus A</name>
    <dbReference type="NCBI Taxonomy" id="12433"/>
    <lineage>
        <taxon>Viruses</taxon>
        <taxon>Riboviria</taxon>
        <taxon>Orthornavirae</taxon>
        <taxon>Kitrinoviricota</taxon>
        <taxon>Alsuviricetes</taxon>
        <taxon>Tymovirales</taxon>
        <taxon>Alphaflexiviridae</taxon>
        <taxon>Allexivirus</taxon>
        <taxon>Acarallexivirus</taxon>
        <taxon>Allexivirus alphallii</taxon>
    </lineage>
</organism>
<feature type="transmembrane region" description="Helical" evidence="1">
    <location>
        <begin position="72"/>
        <end position="90"/>
    </location>
</feature>
<dbReference type="Pfam" id="PF01307">
    <property type="entry name" value="Plant_vir_prot"/>
    <property type="match status" value="1"/>
</dbReference>
<keyword evidence="1" id="KW-1133">Transmembrane helix</keyword>
<proteinExistence type="predicted"/>
<evidence type="ECO:0000313" key="2">
    <source>
        <dbReference type="EMBL" id="QED43979.1"/>
    </source>
</evidence>
<dbReference type="EMBL" id="MN059253">
    <property type="protein sequence ID" value="QED43979.1"/>
    <property type="molecule type" value="Genomic_RNA"/>
</dbReference>